<protein>
    <submittedName>
        <fullName evidence="1">DUF3606 domain-containing protein</fullName>
    </submittedName>
</protein>
<gene>
    <name evidence="1" type="ORF">I5M27_13970</name>
</gene>
<dbReference type="EMBL" id="JAEHFX010000007">
    <property type="protein sequence ID" value="MBK0404098.1"/>
    <property type="molecule type" value="Genomic_DNA"/>
</dbReference>
<organism evidence="1 2">
    <name type="scientific">Adhaeribacter terrigena</name>
    <dbReference type="NCBI Taxonomy" id="2793070"/>
    <lineage>
        <taxon>Bacteria</taxon>
        <taxon>Pseudomonadati</taxon>
        <taxon>Bacteroidota</taxon>
        <taxon>Cytophagia</taxon>
        <taxon>Cytophagales</taxon>
        <taxon>Hymenobacteraceae</taxon>
        <taxon>Adhaeribacter</taxon>
    </lineage>
</organism>
<proteinExistence type="predicted"/>
<dbReference type="RefSeq" id="WP_200506936.1">
    <property type="nucleotide sequence ID" value="NZ_JAEHFX010000007.1"/>
</dbReference>
<dbReference type="Proteomes" id="UP000644147">
    <property type="component" value="Unassembled WGS sequence"/>
</dbReference>
<accession>A0ABS1C3X9</accession>
<keyword evidence="2" id="KW-1185">Reference proteome</keyword>
<reference evidence="1 2" key="1">
    <citation type="submission" date="2020-12" db="EMBL/GenBank/DDBJ databases">
        <title>Bacterial novel species Adhaeribacter sp. BT258 isolated from soil.</title>
        <authorList>
            <person name="Jung H.-Y."/>
        </authorList>
    </citation>
    <scope>NUCLEOTIDE SEQUENCE [LARGE SCALE GENOMIC DNA]</scope>
    <source>
        <strain evidence="1 2">BT258</strain>
    </source>
</reference>
<dbReference type="Pfam" id="PF12244">
    <property type="entry name" value="DUF3606"/>
    <property type="match status" value="1"/>
</dbReference>
<dbReference type="InterPro" id="IPR022037">
    <property type="entry name" value="DUF3606"/>
</dbReference>
<sequence length="53" mass="6396">MQNLREENNRISLELNHEIRYWTQQLKCSKEELRRAVRKVGACVTAVRRELAR</sequence>
<evidence type="ECO:0000313" key="1">
    <source>
        <dbReference type="EMBL" id="MBK0404098.1"/>
    </source>
</evidence>
<evidence type="ECO:0000313" key="2">
    <source>
        <dbReference type="Proteomes" id="UP000644147"/>
    </source>
</evidence>
<name>A0ABS1C3X9_9BACT</name>
<comment type="caution">
    <text evidence="1">The sequence shown here is derived from an EMBL/GenBank/DDBJ whole genome shotgun (WGS) entry which is preliminary data.</text>
</comment>